<name>A0A239KZF5_9FIRM</name>
<proteinExistence type="predicted"/>
<evidence type="ECO:0000313" key="2">
    <source>
        <dbReference type="Proteomes" id="UP000198304"/>
    </source>
</evidence>
<accession>A0A239KZF5</accession>
<dbReference type="Proteomes" id="UP000198304">
    <property type="component" value="Unassembled WGS sequence"/>
</dbReference>
<sequence>MQSKSTIIDLEVKQVVGGDVYIYTKDQYGGLVYMGERISAADFVSMFNWYRYQKENGNEDLIF</sequence>
<reference evidence="1 2" key="1">
    <citation type="submission" date="2017-06" db="EMBL/GenBank/DDBJ databases">
        <authorList>
            <person name="Kim H.J."/>
            <person name="Triplett B.A."/>
        </authorList>
    </citation>
    <scope>NUCLEOTIDE SEQUENCE [LARGE SCALE GENOMIC DNA]</scope>
    <source>
        <strain evidence="1 2">SCA</strain>
    </source>
</reference>
<keyword evidence="2" id="KW-1185">Reference proteome</keyword>
<dbReference type="AlphaFoldDB" id="A0A239KZF5"/>
<organism evidence="1 2">
    <name type="scientific">Anaerovirgula multivorans</name>
    <dbReference type="NCBI Taxonomy" id="312168"/>
    <lineage>
        <taxon>Bacteria</taxon>
        <taxon>Bacillati</taxon>
        <taxon>Bacillota</taxon>
        <taxon>Clostridia</taxon>
        <taxon>Peptostreptococcales</taxon>
        <taxon>Natronincolaceae</taxon>
        <taxon>Anaerovirgula</taxon>
    </lineage>
</organism>
<evidence type="ECO:0000313" key="1">
    <source>
        <dbReference type="EMBL" id="SNT23112.1"/>
    </source>
</evidence>
<dbReference type="RefSeq" id="WP_089285518.1">
    <property type="nucleotide sequence ID" value="NZ_FZOJ01000058.1"/>
</dbReference>
<gene>
    <name evidence="1" type="ORF">SAMN05446037_10583</name>
</gene>
<dbReference type="EMBL" id="FZOJ01000058">
    <property type="protein sequence ID" value="SNT23112.1"/>
    <property type="molecule type" value="Genomic_DNA"/>
</dbReference>
<protein>
    <submittedName>
        <fullName evidence="1">Uncharacterized protein</fullName>
    </submittedName>
</protein>